<dbReference type="Proteomes" id="UP000297452">
    <property type="component" value="Unassembled WGS sequence"/>
</dbReference>
<name>A0A4Z1JAV2_9HELO</name>
<feature type="compositionally biased region" description="Basic and acidic residues" evidence="1">
    <location>
        <begin position="287"/>
        <end position="300"/>
    </location>
</feature>
<feature type="compositionally biased region" description="Polar residues" evidence="1">
    <location>
        <begin position="253"/>
        <end position="269"/>
    </location>
</feature>
<feature type="region of interest" description="Disordered" evidence="1">
    <location>
        <begin position="244"/>
        <end position="269"/>
    </location>
</feature>
<gene>
    <name evidence="2" type="ORF">BOTNAR_0001g00390</name>
</gene>
<dbReference type="OrthoDB" id="3564278at2759"/>
<sequence>MQGTTYPTLLRPSQDTDGYHYIGHFVVSSVVTTTDFNQVLEILPDLSLDDKHTKQKLLKERDRALGSISESVNDLPINFYTVQYVFFGKEQYKILVDAKNKDDALKAADHTIDLLIEADNQPDKSFTPSTTVDKASQTGLLSEPHSHDITPPLLKIPTAPRAMRSDHSTIEVQTLSGSVQRDSVRSSFSQVQNLPAEPAAMRGGHLSSESETFSESCHHNSIRSSLSQTIKIPKGPAAMMRVCPSTSDKEAPRQSNPARSSTLSTNSSFVNGASIEPIIEEGSYTSSDKEFSKDSKHHDIVSTPLTRRSFTQGATATLNKRQTPGDKCNNLTTPNRHHAIDSPLPSLRNNHEEST</sequence>
<comment type="caution">
    <text evidence="2">The sequence shown here is derived from an EMBL/GenBank/DDBJ whole genome shotgun (WGS) entry which is preliminary data.</text>
</comment>
<evidence type="ECO:0000313" key="3">
    <source>
        <dbReference type="Proteomes" id="UP000297452"/>
    </source>
</evidence>
<reference evidence="2 3" key="1">
    <citation type="submission" date="2017-12" db="EMBL/GenBank/DDBJ databases">
        <title>Comparative genomics of Botrytis spp.</title>
        <authorList>
            <person name="Valero-Jimenez C.A."/>
            <person name="Tapia P."/>
            <person name="Veloso J."/>
            <person name="Silva-Moreno E."/>
            <person name="Staats M."/>
            <person name="Valdes J.H."/>
            <person name="Van Kan J.A.L."/>
        </authorList>
    </citation>
    <scope>NUCLEOTIDE SEQUENCE [LARGE SCALE GENOMIC DNA]</scope>
    <source>
        <strain evidence="2 3">MUCL2120</strain>
    </source>
</reference>
<dbReference type="EMBL" id="PQXJ01000001">
    <property type="protein sequence ID" value="TGO70364.1"/>
    <property type="molecule type" value="Genomic_DNA"/>
</dbReference>
<proteinExistence type="predicted"/>
<organism evidence="2 3">
    <name type="scientific">Botryotinia narcissicola</name>
    <dbReference type="NCBI Taxonomy" id="278944"/>
    <lineage>
        <taxon>Eukaryota</taxon>
        <taxon>Fungi</taxon>
        <taxon>Dikarya</taxon>
        <taxon>Ascomycota</taxon>
        <taxon>Pezizomycotina</taxon>
        <taxon>Leotiomycetes</taxon>
        <taxon>Helotiales</taxon>
        <taxon>Sclerotiniaceae</taxon>
        <taxon>Botryotinia</taxon>
    </lineage>
</organism>
<dbReference type="AlphaFoldDB" id="A0A4Z1JAV2"/>
<feature type="region of interest" description="Disordered" evidence="1">
    <location>
        <begin position="284"/>
        <end position="355"/>
    </location>
</feature>
<evidence type="ECO:0000313" key="2">
    <source>
        <dbReference type="EMBL" id="TGO70364.1"/>
    </source>
</evidence>
<evidence type="ECO:0000256" key="1">
    <source>
        <dbReference type="SAM" id="MobiDB-lite"/>
    </source>
</evidence>
<protein>
    <submittedName>
        <fullName evidence="2">Uncharacterized protein</fullName>
    </submittedName>
</protein>
<keyword evidence="3" id="KW-1185">Reference proteome</keyword>
<accession>A0A4Z1JAV2</accession>
<feature type="compositionally biased region" description="Polar residues" evidence="1">
    <location>
        <begin position="303"/>
        <end position="322"/>
    </location>
</feature>